<dbReference type="PANTHER" id="PTHR30294:SF29">
    <property type="entry name" value="MULTIDRUG ABC TRANSPORTER PERMEASE YBHS-RELATED"/>
    <property type="match status" value="1"/>
</dbReference>
<reference evidence="8 10" key="1">
    <citation type="journal article" date="2015" name="Biotechnol. Bioeng.">
        <title>Genome sequence and phenotypic characterization of Caulobacter segnis.</title>
        <authorList>
            <person name="Patel S."/>
            <person name="Fletcher B."/>
            <person name="Scott D.C."/>
            <person name="Ely B."/>
        </authorList>
    </citation>
    <scope>NUCLEOTIDE SEQUENCE [LARGE SCALE GENOMIC DNA]</scope>
    <source>
        <strain evidence="8 10">PS02</strain>
    </source>
</reference>
<dbReference type="PANTHER" id="PTHR30294">
    <property type="entry name" value="MEMBRANE COMPONENT OF ABC TRANSPORTER YHHJ-RELATED"/>
    <property type="match status" value="1"/>
</dbReference>
<dbReference type="GO" id="GO:0140359">
    <property type="term" value="F:ABC-type transporter activity"/>
    <property type="evidence" value="ECO:0007669"/>
    <property type="project" value="InterPro"/>
</dbReference>
<keyword evidence="4 6" id="KW-1133">Transmembrane helix</keyword>
<protein>
    <submittedName>
        <fullName evidence="8">ABC-2 family transporter protein</fullName>
    </submittedName>
</protein>
<reference evidence="9 11" key="2">
    <citation type="journal article" date="2016" name="Front. Microbiol.">
        <title>Industrial Acetogenic Biocatalysts: A Comparative Metabolic and Genomic Analysis.</title>
        <authorList>
            <person name="Bengelsdorf F."/>
            <person name="Poehlein A."/>
            <person name="Sonja S."/>
            <person name="Erz C."/>
            <person name="Hummel T."/>
            <person name="Hoffmeister S."/>
            <person name="Daniel R."/>
            <person name="Durre P."/>
        </authorList>
    </citation>
    <scope>NUCLEOTIDE SEQUENCE [LARGE SCALE GENOMIC DNA]</scope>
    <source>
        <strain evidence="9 11">PTA-10522</strain>
    </source>
</reference>
<evidence type="ECO:0000313" key="11">
    <source>
        <dbReference type="Proteomes" id="UP000093694"/>
    </source>
</evidence>
<evidence type="ECO:0000256" key="3">
    <source>
        <dbReference type="ARBA" id="ARBA00022692"/>
    </source>
</evidence>
<accession>A0A168R5S0</accession>
<dbReference type="EMBL" id="LROR01000055">
    <property type="protein sequence ID" value="OBR92722.1"/>
    <property type="molecule type" value="Genomic_DNA"/>
</dbReference>
<feature type="transmembrane region" description="Helical" evidence="6">
    <location>
        <begin position="219"/>
        <end position="242"/>
    </location>
</feature>
<keyword evidence="2" id="KW-1003">Cell membrane</keyword>
<dbReference type="Proteomes" id="UP000093694">
    <property type="component" value="Unassembled WGS sequence"/>
</dbReference>
<dbReference type="GO" id="GO:0005886">
    <property type="term" value="C:plasma membrane"/>
    <property type="evidence" value="ECO:0007669"/>
    <property type="project" value="UniProtKB-SubCell"/>
</dbReference>
<keyword evidence="5 6" id="KW-0472">Membrane</keyword>
<dbReference type="Proteomes" id="UP000077384">
    <property type="component" value="Unassembled WGS sequence"/>
</dbReference>
<gene>
    <name evidence="9" type="ORF">CLCOS_27840</name>
    <name evidence="8" type="ORF">WX73_02168</name>
</gene>
<evidence type="ECO:0000256" key="1">
    <source>
        <dbReference type="ARBA" id="ARBA00004651"/>
    </source>
</evidence>
<dbReference type="InterPro" id="IPR051449">
    <property type="entry name" value="ABC-2_transporter_component"/>
</dbReference>
<comment type="caution">
    <text evidence="8">The sequence shown here is derived from an EMBL/GenBank/DDBJ whole genome shotgun (WGS) entry which is preliminary data.</text>
</comment>
<evidence type="ECO:0000256" key="6">
    <source>
        <dbReference type="SAM" id="Phobius"/>
    </source>
</evidence>
<name>A0A168R5S0_9CLOT</name>
<dbReference type="AlphaFoldDB" id="A0A168R5S0"/>
<comment type="subcellular location">
    <subcellularLocation>
        <location evidence="1">Cell membrane</location>
        <topology evidence="1">Multi-pass membrane protein</topology>
    </subcellularLocation>
</comment>
<proteinExistence type="predicted"/>
<feature type="transmembrane region" description="Helical" evidence="6">
    <location>
        <begin position="341"/>
        <end position="359"/>
    </location>
</feature>
<evidence type="ECO:0000259" key="7">
    <source>
        <dbReference type="Pfam" id="PF12698"/>
    </source>
</evidence>
<dbReference type="EMBL" id="LITQ01000032">
    <property type="protein sequence ID" value="OAA90080.1"/>
    <property type="molecule type" value="Genomic_DNA"/>
</dbReference>
<keyword evidence="3 6" id="KW-0812">Transmembrane</keyword>
<evidence type="ECO:0000313" key="8">
    <source>
        <dbReference type="EMBL" id="OAA90080.1"/>
    </source>
</evidence>
<dbReference type="InterPro" id="IPR013525">
    <property type="entry name" value="ABC2_TM"/>
</dbReference>
<feature type="transmembrane region" description="Helical" evidence="6">
    <location>
        <begin position="184"/>
        <end position="207"/>
    </location>
</feature>
<evidence type="ECO:0000256" key="5">
    <source>
        <dbReference type="ARBA" id="ARBA00023136"/>
    </source>
</evidence>
<keyword evidence="11" id="KW-1185">Reference proteome</keyword>
<feature type="transmembrane region" description="Helical" evidence="6">
    <location>
        <begin position="254"/>
        <end position="274"/>
    </location>
</feature>
<evidence type="ECO:0000256" key="4">
    <source>
        <dbReference type="ARBA" id="ARBA00022989"/>
    </source>
</evidence>
<dbReference type="PATRIC" id="fig|1705578.3.peg.2429"/>
<organism evidence="8 10">
    <name type="scientific">Clostridium coskatii</name>
    <dbReference type="NCBI Taxonomy" id="1705578"/>
    <lineage>
        <taxon>Bacteria</taxon>
        <taxon>Bacillati</taxon>
        <taxon>Bacillota</taxon>
        <taxon>Clostridia</taxon>
        <taxon>Eubacteriales</taxon>
        <taxon>Clostridiaceae</taxon>
        <taxon>Clostridium</taxon>
    </lineage>
</organism>
<sequence length="388" mass="43398">MIIIMKEKILRFKYMITPILMLFIIGIGGAVVLALEFSAHSLSKMPTVIVDHDNSLLSQSFVREIRTNSTFNIVAYSQINNDVKDLIDKGDVAVGFIIPKNFSKDLTDGKNPNIMVIYDGAQMAMTSSSRTKIAQILGTIKSAYLINVAEGQLGLMPEVAKNYINPISYNYRLIGNPTQNMFNFFIPGFSINTIQVGMIIVVILLIKKGNSYKKMWIKGIMVGLLGSISVFIIFVIFCKYFGLPYRGSVEAGVTLTTLFCIGMTFVGVLLIILLNGKQIDAVGLAGPVAITLFLVGYTFPTVAMPDIAPIIAKYIPFYYYAIPLRDLTLIGGSFQDNLSNIFWLTKFMIFMWVVTFLLYKMKEAKRLRNIRINEKNSIINSQDEEVIT</sequence>
<dbReference type="Pfam" id="PF12698">
    <property type="entry name" value="ABC2_membrane_3"/>
    <property type="match status" value="1"/>
</dbReference>
<feature type="transmembrane region" description="Helical" evidence="6">
    <location>
        <begin position="281"/>
        <end position="299"/>
    </location>
</feature>
<feature type="transmembrane region" description="Helical" evidence="6">
    <location>
        <begin position="12"/>
        <end position="35"/>
    </location>
</feature>
<evidence type="ECO:0000256" key="2">
    <source>
        <dbReference type="ARBA" id="ARBA00022475"/>
    </source>
</evidence>
<evidence type="ECO:0000313" key="10">
    <source>
        <dbReference type="Proteomes" id="UP000077384"/>
    </source>
</evidence>
<evidence type="ECO:0000313" key="9">
    <source>
        <dbReference type="EMBL" id="OBR92722.1"/>
    </source>
</evidence>
<feature type="domain" description="ABC-2 type transporter transmembrane" evidence="7">
    <location>
        <begin position="16"/>
        <end position="357"/>
    </location>
</feature>
<dbReference type="Gene3D" id="3.40.1710.10">
    <property type="entry name" value="abc type-2 transporter like domain"/>
    <property type="match status" value="1"/>
</dbReference>